<reference evidence="2" key="2">
    <citation type="submission" date="2025-08" db="UniProtKB">
        <authorList>
            <consortium name="RefSeq"/>
        </authorList>
    </citation>
    <scope>IDENTIFICATION</scope>
    <source>
        <tissue evidence="2">Leaf</tissue>
    </source>
</reference>
<proteinExistence type="predicted"/>
<gene>
    <name evidence="2" type="primary">LOC104759429</name>
</gene>
<name>A0ABM0X4S4_CAMSA</name>
<dbReference type="RefSeq" id="XP_010480658.1">
    <property type="nucleotide sequence ID" value="XM_010482356.1"/>
</dbReference>
<keyword evidence="1" id="KW-1185">Reference proteome</keyword>
<dbReference type="GeneID" id="104759429"/>
<accession>A0ABM0X4S4</accession>
<sequence length="133" mass="15540">MPAFLSEPPEDAADDDAMRFYEVPDMDIDKYDWLLLYAEFALFHVCEKAGSHSFLPKEIEMKKVLVETLETHVEPSLKLKSMNAIFHISFRTNSYDPTFVVRRTTDRVPGHMFLEVDCRKETGRCFSRQVEDQ</sequence>
<protein>
    <submittedName>
        <fullName evidence="2">UPF0725 protein At3g44770-like</fullName>
    </submittedName>
</protein>
<evidence type="ECO:0000313" key="2">
    <source>
        <dbReference type="RefSeq" id="XP_010480658.1"/>
    </source>
</evidence>
<dbReference type="InterPro" id="IPR006462">
    <property type="entry name" value="MS5"/>
</dbReference>
<reference evidence="1" key="1">
    <citation type="journal article" date="2014" name="Nat. Commun.">
        <title>The emerging biofuel crop Camelina sativa retains a highly undifferentiated hexaploid genome structure.</title>
        <authorList>
            <person name="Kagale S."/>
            <person name="Koh C."/>
            <person name="Nixon J."/>
            <person name="Bollina V."/>
            <person name="Clarke W.E."/>
            <person name="Tuteja R."/>
            <person name="Spillane C."/>
            <person name="Robinson S.J."/>
            <person name="Links M.G."/>
            <person name="Clarke C."/>
            <person name="Higgins E.E."/>
            <person name="Huebert T."/>
            <person name="Sharpe A.G."/>
            <person name="Parkin I.A."/>
        </authorList>
    </citation>
    <scope>NUCLEOTIDE SEQUENCE [LARGE SCALE GENOMIC DNA]</scope>
    <source>
        <strain evidence="1">cv. DH55</strain>
    </source>
</reference>
<dbReference type="Proteomes" id="UP000694864">
    <property type="component" value="Chromosome 17"/>
</dbReference>
<organism evidence="1 2">
    <name type="scientific">Camelina sativa</name>
    <name type="common">False flax</name>
    <name type="synonym">Myagrum sativum</name>
    <dbReference type="NCBI Taxonomy" id="90675"/>
    <lineage>
        <taxon>Eukaryota</taxon>
        <taxon>Viridiplantae</taxon>
        <taxon>Streptophyta</taxon>
        <taxon>Embryophyta</taxon>
        <taxon>Tracheophyta</taxon>
        <taxon>Spermatophyta</taxon>
        <taxon>Magnoliopsida</taxon>
        <taxon>eudicotyledons</taxon>
        <taxon>Gunneridae</taxon>
        <taxon>Pentapetalae</taxon>
        <taxon>rosids</taxon>
        <taxon>malvids</taxon>
        <taxon>Brassicales</taxon>
        <taxon>Brassicaceae</taxon>
        <taxon>Camelineae</taxon>
        <taxon>Camelina</taxon>
    </lineage>
</organism>
<dbReference type="Pfam" id="PF04776">
    <property type="entry name" value="protein_MS5"/>
    <property type="match status" value="1"/>
</dbReference>
<evidence type="ECO:0000313" key="1">
    <source>
        <dbReference type="Proteomes" id="UP000694864"/>
    </source>
</evidence>